<organism evidence="1 2">
    <name type="scientific">Hypoxylon rubiginosum</name>
    <dbReference type="NCBI Taxonomy" id="110542"/>
    <lineage>
        <taxon>Eukaryota</taxon>
        <taxon>Fungi</taxon>
        <taxon>Dikarya</taxon>
        <taxon>Ascomycota</taxon>
        <taxon>Pezizomycotina</taxon>
        <taxon>Sordariomycetes</taxon>
        <taxon>Xylariomycetidae</taxon>
        <taxon>Xylariales</taxon>
        <taxon>Hypoxylaceae</taxon>
        <taxon>Hypoxylon</taxon>
    </lineage>
</organism>
<accession>A0ACB9Z3R2</accession>
<evidence type="ECO:0000313" key="1">
    <source>
        <dbReference type="EMBL" id="KAI4866127.1"/>
    </source>
</evidence>
<reference evidence="1 2" key="1">
    <citation type="journal article" date="2022" name="New Phytol.">
        <title>Ecological generalism drives hyperdiversity of secondary metabolite gene clusters in xylarialean endophytes.</title>
        <authorList>
            <person name="Franco M.E.E."/>
            <person name="Wisecaver J.H."/>
            <person name="Arnold A.E."/>
            <person name="Ju Y.M."/>
            <person name="Slot J.C."/>
            <person name="Ahrendt S."/>
            <person name="Moore L.P."/>
            <person name="Eastman K.E."/>
            <person name="Scott K."/>
            <person name="Konkel Z."/>
            <person name="Mondo S.J."/>
            <person name="Kuo A."/>
            <person name="Hayes R.D."/>
            <person name="Haridas S."/>
            <person name="Andreopoulos B."/>
            <person name="Riley R."/>
            <person name="LaButti K."/>
            <person name="Pangilinan J."/>
            <person name="Lipzen A."/>
            <person name="Amirebrahimi M."/>
            <person name="Yan J."/>
            <person name="Adam C."/>
            <person name="Keymanesh K."/>
            <person name="Ng V."/>
            <person name="Louie K."/>
            <person name="Northen T."/>
            <person name="Drula E."/>
            <person name="Henrissat B."/>
            <person name="Hsieh H.M."/>
            <person name="Youens-Clark K."/>
            <person name="Lutzoni F."/>
            <person name="Miadlikowska J."/>
            <person name="Eastwood D.C."/>
            <person name="Hamelin R.C."/>
            <person name="Grigoriev I.V."/>
            <person name="U'Ren J.M."/>
        </authorList>
    </citation>
    <scope>NUCLEOTIDE SEQUENCE [LARGE SCALE GENOMIC DNA]</scope>
    <source>
        <strain evidence="1 2">CBS 119005</strain>
    </source>
</reference>
<name>A0ACB9Z3R2_9PEZI</name>
<protein>
    <submittedName>
        <fullName evidence="1">Uncharacterized protein</fullName>
    </submittedName>
</protein>
<proteinExistence type="predicted"/>
<keyword evidence="2" id="KW-1185">Reference proteome</keyword>
<sequence length="291" mass="32462">MDFVFMPAQNGSNSSSSSSSSSTKARRQAHSHAARVAHARARRLQVASYMHQKSSAGHDSDREESDHQLASWTRQHTRALLSQHETALPAPRTLSGAFEHEPLASFLRSLAPREHFLLSHYVRVVLPYMCAQCPIMQHFTDYHDYMRRNWVIFSSADIDLLKGFLLASCRHLSLVQFEEEYADIAIRYKLAYIQGLREIISTEDPSLGRIAVSKALVLAFDDLMIGDLSMAAKHIGGALEIVQMAGGFQALGSSAFISYIFSSCIYGKRLLDLDPKVRGSAVSLELESVWT</sequence>
<evidence type="ECO:0000313" key="2">
    <source>
        <dbReference type="Proteomes" id="UP001497700"/>
    </source>
</evidence>
<gene>
    <name evidence="1" type="ORF">F4820DRAFT_447421</name>
</gene>
<dbReference type="Proteomes" id="UP001497700">
    <property type="component" value="Unassembled WGS sequence"/>
</dbReference>
<comment type="caution">
    <text evidence="1">The sequence shown here is derived from an EMBL/GenBank/DDBJ whole genome shotgun (WGS) entry which is preliminary data.</text>
</comment>
<dbReference type="EMBL" id="MU393463">
    <property type="protein sequence ID" value="KAI4866127.1"/>
    <property type="molecule type" value="Genomic_DNA"/>
</dbReference>